<organism evidence="3">
    <name type="scientific">Fervidobacterium nodosum</name>
    <dbReference type="NCBI Taxonomy" id="2424"/>
    <lineage>
        <taxon>Bacteria</taxon>
        <taxon>Thermotogati</taxon>
        <taxon>Thermotogota</taxon>
        <taxon>Thermotogae</taxon>
        <taxon>Thermotogales</taxon>
        <taxon>Fervidobacteriaceae</taxon>
        <taxon>Fervidobacterium</taxon>
    </lineage>
</organism>
<sequence length="500" mass="55718">MSFHGKVVLPKLSKLCLYFLLILLSLLIFTNATSNVPQITPKTPLHEATDVAFDKVVFSWSSSGVSKDYTYILRVGKTSNPPALVYDLKTTTFTLSGSLEENTKYYWQVAVVNKKGEIIYESPVWTFTTKKLKPEIKEGVLVWKFKLDDQATNSPAFDSKNNILYVTAGEKLYSIGIKDTNYILRWVLELNTSKDVKEKWLSSPVLSNDGKSIYVTDKFGTLYKISSDGKILSLNLPNVNVYSMPAVSKNDSLYFTTTNKFLVAYESNRIAWQQELNYGTFLSNPVINGKGNIVVTDSSGIVFVFEGKNQKWAFLLLKDEITGNPVIDSKDNIYVLTMSNGLYSFTYDGVFRWNYKIPNFTFITPVIGPKDIIYIGGSDGNLYSLNSEGIPSWKFKTNGPIVASPIVADSNDNNSNNNSIYLCSTDGTVYCLRADGTLKWKYNIGSPIYLSPVLSSNGLLIVIASDKNIYAIQTASKGLAKGAWPSFRGNFSNSGRRNDL</sequence>
<dbReference type="InterPro" id="IPR015943">
    <property type="entry name" value="WD40/YVTN_repeat-like_dom_sf"/>
</dbReference>
<dbReference type="InterPro" id="IPR011047">
    <property type="entry name" value="Quinoprotein_ADH-like_sf"/>
</dbReference>
<dbReference type="PANTHER" id="PTHR34512">
    <property type="entry name" value="CELL SURFACE PROTEIN"/>
    <property type="match status" value="1"/>
</dbReference>
<dbReference type="AlphaFoldDB" id="A0A7C5U6X1"/>
<dbReference type="InterPro" id="IPR018391">
    <property type="entry name" value="PQQ_b-propeller_rpt"/>
</dbReference>
<dbReference type="InterPro" id="IPR032812">
    <property type="entry name" value="SbsA_Ig"/>
</dbReference>
<protein>
    <recommendedName>
        <fullName evidence="2">Fibronectin type-III domain-containing protein</fullName>
    </recommendedName>
</protein>
<dbReference type="PROSITE" id="PS50853">
    <property type="entry name" value="FN3"/>
    <property type="match status" value="1"/>
</dbReference>
<dbReference type="InterPro" id="IPR002372">
    <property type="entry name" value="PQQ_rpt_dom"/>
</dbReference>
<dbReference type="SMART" id="SM00564">
    <property type="entry name" value="PQQ"/>
    <property type="match status" value="6"/>
</dbReference>
<keyword evidence="1" id="KW-0732">Signal</keyword>
<dbReference type="Gene3D" id="2.40.128.630">
    <property type="match status" value="1"/>
</dbReference>
<dbReference type="EMBL" id="DRXW01000228">
    <property type="protein sequence ID" value="HHR34038.1"/>
    <property type="molecule type" value="Genomic_DNA"/>
</dbReference>
<dbReference type="Gene3D" id="2.40.10.480">
    <property type="match status" value="1"/>
</dbReference>
<dbReference type="InterPro" id="IPR036116">
    <property type="entry name" value="FN3_sf"/>
</dbReference>
<reference evidence="3" key="1">
    <citation type="journal article" date="2020" name="mSystems">
        <title>Genome- and Community-Level Interaction Insights into Carbon Utilization and Element Cycling Functions of Hydrothermarchaeota in Hydrothermal Sediment.</title>
        <authorList>
            <person name="Zhou Z."/>
            <person name="Liu Y."/>
            <person name="Xu W."/>
            <person name="Pan J."/>
            <person name="Luo Z.H."/>
            <person name="Li M."/>
        </authorList>
    </citation>
    <scope>NUCLEOTIDE SEQUENCE [LARGE SCALE GENOMIC DNA]</scope>
    <source>
        <strain evidence="3">SpSt-1088</strain>
    </source>
</reference>
<dbReference type="PANTHER" id="PTHR34512:SF30">
    <property type="entry name" value="OUTER MEMBRANE PROTEIN ASSEMBLY FACTOR BAMB"/>
    <property type="match status" value="1"/>
</dbReference>
<dbReference type="Pfam" id="PF13205">
    <property type="entry name" value="Big_5"/>
    <property type="match status" value="1"/>
</dbReference>
<gene>
    <name evidence="3" type="ORF">ENM46_03725</name>
</gene>
<evidence type="ECO:0000313" key="3">
    <source>
        <dbReference type="EMBL" id="HHR34038.1"/>
    </source>
</evidence>
<evidence type="ECO:0000256" key="1">
    <source>
        <dbReference type="ARBA" id="ARBA00022729"/>
    </source>
</evidence>
<dbReference type="Gene3D" id="2.130.10.10">
    <property type="entry name" value="YVTN repeat-like/Quinoprotein amine dehydrogenase"/>
    <property type="match status" value="1"/>
</dbReference>
<evidence type="ECO:0000259" key="2">
    <source>
        <dbReference type="PROSITE" id="PS50853"/>
    </source>
</evidence>
<comment type="caution">
    <text evidence="3">The sequence shown here is derived from an EMBL/GenBank/DDBJ whole genome shotgun (WGS) entry which is preliminary data.</text>
</comment>
<dbReference type="SUPFAM" id="SSF50998">
    <property type="entry name" value="Quinoprotein alcohol dehydrogenase-like"/>
    <property type="match status" value="1"/>
</dbReference>
<dbReference type="Pfam" id="PF13360">
    <property type="entry name" value="PQQ_2"/>
    <property type="match status" value="1"/>
</dbReference>
<name>A0A7C5U6X1_9BACT</name>
<accession>A0A7C5U6X1</accession>
<dbReference type="Gene3D" id="2.60.40.10">
    <property type="entry name" value="Immunoglobulins"/>
    <property type="match status" value="1"/>
</dbReference>
<feature type="domain" description="Fibronectin type-III" evidence="2">
    <location>
        <begin position="41"/>
        <end position="132"/>
    </location>
</feature>
<dbReference type="InterPro" id="IPR013783">
    <property type="entry name" value="Ig-like_fold"/>
</dbReference>
<dbReference type="SUPFAM" id="SSF49265">
    <property type="entry name" value="Fibronectin type III"/>
    <property type="match status" value="1"/>
</dbReference>
<dbReference type="InterPro" id="IPR003961">
    <property type="entry name" value="FN3_dom"/>
</dbReference>
<proteinExistence type="predicted"/>